<evidence type="ECO:0000313" key="1">
    <source>
        <dbReference type="EMBL" id="KMQ66575.1"/>
    </source>
</evidence>
<name>A0A0J7LCF0_9FLAO</name>
<evidence type="ECO:0008006" key="3">
    <source>
        <dbReference type="Google" id="ProtNLM"/>
    </source>
</evidence>
<dbReference type="AlphaFoldDB" id="A0A0J7LCF0"/>
<evidence type="ECO:0000313" key="2">
    <source>
        <dbReference type="Proteomes" id="UP000036261"/>
    </source>
</evidence>
<dbReference type="RefSeq" id="WP_048505179.1">
    <property type="nucleotide sequence ID" value="NZ_LFND01000001.1"/>
</dbReference>
<dbReference type="OrthoDB" id="1253287at2"/>
<sequence length="187" mass="21863">MKRIIVLLSILSIISCQKNQKQAENLGKITVDKNIVQDSMIKDLSKYPELKLFNSENIEGKKRTANIIQTVTFYDPEKRLIHFNDYKAKAIFNADTLELWLNNNNGYFGNGVKIQIFDNRFKINDINPKTLKNEVKFIKTKPFLQKLVLNKSRFKRSDSIYGFINYTSQIDSLVEKNFKGYFKTVIH</sequence>
<organism evidence="1 2">
    <name type="scientific">Chryseobacterium angstadtii</name>
    <dbReference type="NCBI Taxonomy" id="558151"/>
    <lineage>
        <taxon>Bacteria</taxon>
        <taxon>Pseudomonadati</taxon>
        <taxon>Bacteroidota</taxon>
        <taxon>Flavobacteriia</taxon>
        <taxon>Flavobacteriales</taxon>
        <taxon>Weeksellaceae</taxon>
        <taxon>Chryseobacterium group</taxon>
        <taxon>Chryseobacterium</taxon>
    </lineage>
</organism>
<reference evidence="1 2" key="1">
    <citation type="journal article" date="2013" name="Int. J. Syst. Evol. Microbiol.">
        <title>Chryseobacterium angstadtii sp. nov., isolated from a newt tank.</title>
        <authorList>
            <person name="Kirk K.E."/>
            <person name="Hoffman J.A."/>
            <person name="Smith K.A."/>
            <person name="Strahan B.L."/>
            <person name="Failor K.C."/>
            <person name="Krebs J.E."/>
            <person name="Gale A.N."/>
            <person name="Do T.D."/>
            <person name="Sontag T.C."/>
            <person name="Batties A.M."/>
            <person name="Mistiszyn K."/>
            <person name="Newman J.D."/>
        </authorList>
    </citation>
    <scope>NUCLEOTIDE SEQUENCE [LARGE SCALE GENOMIC DNA]</scope>
    <source>
        <strain evidence="1 2">KM</strain>
    </source>
</reference>
<dbReference type="PROSITE" id="PS51257">
    <property type="entry name" value="PROKAR_LIPOPROTEIN"/>
    <property type="match status" value="1"/>
</dbReference>
<dbReference type="STRING" id="558151.ACM46_03335"/>
<gene>
    <name evidence="1" type="ORF">ACM46_03335</name>
</gene>
<dbReference type="Proteomes" id="UP000036261">
    <property type="component" value="Unassembled WGS sequence"/>
</dbReference>
<protein>
    <recommendedName>
        <fullName evidence="3">Lipoprotein</fullName>
    </recommendedName>
</protein>
<proteinExistence type="predicted"/>
<dbReference type="EMBL" id="LFND01000001">
    <property type="protein sequence ID" value="KMQ66575.1"/>
    <property type="molecule type" value="Genomic_DNA"/>
</dbReference>
<accession>A0A0J7LCF0</accession>
<comment type="caution">
    <text evidence="1">The sequence shown here is derived from an EMBL/GenBank/DDBJ whole genome shotgun (WGS) entry which is preliminary data.</text>
</comment>
<dbReference type="PATRIC" id="fig|558151.6.peg.702"/>
<keyword evidence="2" id="KW-1185">Reference proteome</keyword>